<dbReference type="Gene3D" id="1.10.260.40">
    <property type="entry name" value="lambda repressor-like DNA-binding domains"/>
    <property type="match status" value="1"/>
</dbReference>
<gene>
    <name evidence="1" type="ORF">OOZ53_11230</name>
</gene>
<reference evidence="1" key="1">
    <citation type="submission" date="2022-11" db="EMBL/GenBank/DDBJ databases">
        <title>Hoeflea poritis sp. nov., isolated from scleractinian coral Porites lutea.</title>
        <authorList>
            <person name="Zhang G."/>
            <person name="Wei Q."/>
            <person name="Cai L."/>
        </authorList>
    </citation>
    <scope>NUCLEOTIDE SEQUENCE</scope>
    <source>
        <strain evidence="1">E7-10</strain>
    </source>
</reference>
<evidence type="ECO:0000313" key="1">
    <source>
        <dbReference type="EMBL" id="MDA4845924.1"/>
    </source>
</evidence>
<dbReference type="InterPro" id="IPR010982">
    <property type="entry name" value="Lambda_DNA-bd_dom_sf"/>
</dbReference>
<dbReference type="Proteomes" id="UP001148313">
    <property type="component" value="Unassembled WGS sequence"/>
</dbReference>
<dbReference type="RefSeq" id="WP_271089631.1">
    <property type="nucleotide sequence ID" value="NZ_JAPJZH010000006.1"/>
</dbReference>
<keyword evidence="2" id="KW-1185">Reference proteome</keyword>
<accession>A0ABT4VMM5</accession>
<dbReference type="EMBL" id="JAPJZH010000006">
    <property type="protein sequence ID" value="MDA4845924.1"/>
    <property type="molecule type" value="Genomic_DNA"/>
</dbReference>
<dbReference type="SUPFAM" id="SSF47413">
    <property type="entry name" value="lambda repressor-like DNA-binding domains"/>
    <property type="match status" value="1"/>
</dbReference>
<proteinExistence type="predicted"/>
<protein>
    <recommendedName>
        <fullName evidence="3">HTH cro/C1-type domain-containing protein</fullName>
    </recommendedName>
</protein>
<name>A0ABT4VMM5_9HYPH</name>
<sequence>MSNEKNQSVARPNLMADYPSELGDRLLLLRLAMGFDQQRAFATQCDIEPADFNKYEKGRRSLPSGAALKIRRRWHVSLDWLYLGSDAGMAWEVREKLLAALTDFQGKSA</sequence>
<evidence type="ECO:0008006" key="3">
    <source>
        <dbReference type="Google" id="ProtNLM"/>
    </source>
</evidence>
<organism evidence="1 2">
    <name type="scientific">Hoeflea poritis</name>
    <dbReference type="NCBI Taxonomy" id="2993659"/>
    <lineage>
        <taxon>Bacteria</taxon>
        <taxon>Pseudomonadati</taxon>
        <taxon>Pseudomonadota</taxon>
        <taxon>Alphaproteobacteria</taxon>
        <taxon>Hyphomicrobiales</taxon>
        <taxon>Rhizobiaceae</taxon>
        <taxon>Hoeflea</taxon>
    </lineage>
</organism>
<evidence type="ECO:0000313" key="2">
    <source>
        <dbReference type="Proteomes" id="UP001148313"/>
    </source>
</evidence>
<comment type="caution">
    <text evidence="1">The sequence shown here is derived from an EMBL/GenBank/DDBJ whole genome shotgun (WGS) entry which is preliminary data.</text>
</comment>